<evidence type="ECO:0000313" key="1">
    <source>
        <dbReference type="EMBL" id="KAF8438573.1"/>
    </source>
</evidence>
<dbReference type="AlphaFoldDB" id="A0AAD4BSZ3"/>
<reference evidence="1" key="1">
    <citation type="submission" date="2019-10" db="EMBL/GenBank/DDBJ databases">
        <authorList>
            <consortium name="DOE Joint Genome Institute"/>
            <person name="Kuo A."/>
            <person name="Miyauchi S."/>
            <person name="Kiss E."/>
            <person name="Drula E."/>
            <person name="Kohler A."/>
            <person name="Sanchez-Garcia M."/>
            <person name="Andreopoulos B."/>
            <person name="Barry K.W."/>
            <person name="Bonito G."/>
            <person name="Buee M."/>
            <person name="Carver A."/>
            <person name="Chen C."/>
            <person name="Cichocki N."/>
            <person name="Clum A."/>
            <person name="Culley D."/>
            <person name="Crous P.W."/>
            <person name="Fauchery L."/>
            <person name="Girlanda M."/>
            <person name="Hayes R."/>
            <person name="Keri Z."/>
            <person name="LaButti K."/>
            <person name="Lipzen A."/>
            <person name="Lombard V."/>
            <person name="Magnuson J."/>
            <person name="Maillard F."/>
            <person name="Morin E."/>
            <person name="Murat C."/>
            <person name="Nolan M."/>
            <person name="Ohm R."/>
            <person name="Pangilinan J."/>
            <person name="Pereira M."/>
            <person name="Perotto S."/>
            <person name="Peter M."/>
            <person name="Riley R."/>
            <person name="Sitrit Y."/>
            <person name="Stielow B."/>
            <person name="Szollosi G."/>
            <person name="Zifcakova L."/>
            <person name="Stursova M."/>
            <person name="Spatafora J.W."/>
            <person name="Tedersoo L."/>
            <person name="Vaario L.-M."/>
            <person name="Yamada A."/>
            <person name="Yan M."/>
            <person name="Wang P."/>
            <person name="Xu J."/>
            <person name="Bruns T."/>
            <person name="Baldrian P."/>
            <person name="Vilgalys R."/>
            <person name="Henrissat B."/>
            <person name="Grigoriev I.V."/>
            <person name="Hibbett D."/>
            <person name="Nagy L.G."/>
            <person name="Martin F.M."/>
        </authorList>
    </citation>
    <scope>NUCLEOTIDE SEQUENCE</scope>
    <source>
        <strain evidence="1">BED1</strain>
    </source>
</reference>
<dbReference type="Proteomes" id="UP001194468">
    <property type="component" value="Unassembled WGS sequence"/>
</dbReference>
<organism evidence="1 2">
    <name type="scientific">Boletus edulis BED1</name>
    <dbReference type="NCBI Taxonomy" id="1328754"/>
    <lineage>
        <taxon>Eukaryota</taxon>
        <taxon>Fungi</taxon>
        <taxon>Dikarya</taxon>
        <taxon>Basidiomycota</taxon>
        <taxon>Agaricomycotina</taxon>
        <taxon>Agaricomycetes</taxon>
        <taxon>Agaricomycetidae</taxon>
        <taxon>Boletales</taxon>
        <taxon>Boletineae</taxon>
        <taxon>Boletaceae</taxon>
        <taxon>Boletoideae</taxon>
        <taxon>Boletus</taxon>
    </lineage>
</organism>
<evidence type="ECO:0000313" key="2">
    <source>
        <dbReference type="Proteomes" id="UP001194468"/>
    </source>
</evidence>
<sequence length="73" mass="7792">MPSDALHPFFSSSLPVVVVHCHAGAGTCVCLVTDASTRTVSHNTPLHLHTLSHVHDVLNRLLIRTSLLDAQGS</sequence>
<dbReference type="EMBL" id="WHUW01000016">
    <property type="protein sequence ID" value="KAF8438573.1"/>
    <property type="molecule type" value="Genomic_DNA"/>
</dbReference>
<reference evidence="1" key="2">
    <citation type="journal article" date="2020" name="Nat. Commun.">
        <title>Large-scale genome sequencing of mycorrhizal fungi provides insights into the early evolution of symbiotic traits.</title>
        <authorList>
            <person name="Miyauchi S."/>
            <person name="Kiss E."/>
            <person name="Kuo A."/>
            <person name="Drula E."/>
            <person name="Kohler A."/>
            <person name="Sanchez-Garcia M."/>
            <person name="Morin E."/>
            <person name="Andreopoulos B."/>
            <person name="Barry K.W."/>
            <person name="Bonito G."/>
            <person name="Buee M."/>
            <person name="Carver A."/>
            <person name="Chen C."/>
            <person name="Cichocki N."/>
            <person name="Clum A."/>
            <person name="Culley D."/>
            <person name="Crous P.W."/>
            <person name="Fauchery L."/>
            <person name="Girlanda M."/>
            <person name="Hayes R.D."/>
            <person name="Keri Z."/>
            <person name="LaButti K."/>
            <person name="Lipzen A."/>
            <person name="Lombard V."/>
            <person name="Magnuson J."/>
            <person name="Maillard F."/>
            <person name="Murat C."/>
            <person name="Nolan M."/>
            <person name="Ohm R.A."/>
            <person name="Pangilinan J."/>
            <person name="Pereira M.F."/>
            <person name="Perotto S."/>
            <person name="Peter M."/>
            <person name="Pfister S."/>
            <person name="Riley R."/>
            <person name="Sitrit Y."/>
            <person name="Stielow J.B."/>
            <person name="Szollosi G."/>
            <person name="Zifcakova L."/>
            <person name="Stursova M."/>
            <person name="Spatafora J.W."/>
            <person name="Tedersoo L."/>
            <person name="Vaario L.M."/>
            <person name="Yamada A."/>
            <person name="Yan M."/>
            <person name="Wang P."/>
            <person name="Xu J."/>
            <person name="Bruns T."/>
            <person name="Baldrian P."/>
            <person name="Vilgalys R."/>
            <person name="Dunand C."/>
            <person name="Henrissat B."/>
            <person name="Grigoriev I.V."/>
            <person name="Hibbett D."/>
            <person name="Nagy L.G."/>
            <person name="Martin F.M."/>
        </authorList>
    </citation>
    <scope>NUCLEOTIDE SEQUENCE</scope>
    <source>
        <strain evidence="1">BED1</strain>
    </source>
</reference>
<gene>
    <name evidence="1" type="ORF">L210DRAFT_3544437</name>
</gene>
<protein>
    <submittedName>
        <fullName evidence="1">Uncharacterized protein</fullName>
    </submittedName>
</protein>
<proteinExistence type="predicted"/>
<keyword evidence="2" id="KW-1185">Reference proteome</keyword>
<comment type="caution">
    <text evidence="1">The sequence shown here is derived from an EMBL/GenBank/DDBJ whole genome shotgun (WGS) entry which is preliminary data.</text>
</comment>
<name>A0AAD4BSZ3_BOLED</name>
<accession>A0AAD4BSZ3</accession>